<sequence length="45" mass="5201">ELQPGSLKICDLASSKIIRQHWGKQEQPNYLSLSRQIFCAKPFLQ</sequence>
<evidence type="ECO:0000313" key="1">
    <source>
        <dbReference type="EnsemblMetazoa" id="Aqu2.1.03277_001"/>
    </source>
</evidence>
<proteinExistence type="predicted"/>
<protein>
    <submittedName>
        <fullName evidence="1">Uncharacterized protein</fullName>
    </submittedName>
</protein>
<organism evidence="1">
    <name type="scientific">Amphimedon queenslandica</name>
    <name type="common">Sponge</name>
    <dbReference type="NCBI Taxonomy" id="400682"/>
    <lineage>
        <taxon>Eukaryota</taxon>
        <taxon>Metazoa</taxon>
        <taxon>Porifera</taxon>
        <taxon>Demospongiae</taxon>
        <taxon>Heteroscleromorpha</taxon>
        <taxon>Haplosclerida</taxon>
        <taxon>Niphatidae</taxon>
        <taxon>Amphimedon</taxon>
    </lineage>
</organism>
<name>A0A1X7SME7_AMPQE</name>
<accession>A0A1X7SME7</accession>
<dbReference type="AlphaFoldDB" id="A0A1X7SME7"/>
<reference evidence="1" key="1">
    <citation type="submission" date="2017-05" db="UniProtKB">
        <authorList>
            <consortium name="EnsemblMetazoa"/>
        </authorList>
    </citation>
    <scope>IDENTIFICATION</scope>
</reference>
<dbReference type="EnsemblMetazoa" id="Aqu2.1.03277_001">
    <property type="protein sequence ID" value="Aqu2.1.03277_001"/>
    <property type="gene ID" value="Aqu2.1.03277"/>
</dbReference>
<dbReference type="InParanoid" id="A0A1X7SME7"/>